<proteinExistence type="predicted"/>
<protein>
    <submittedName>
        <fullName evidence="2">Uncharacterized protein</fullName>
    </submittedName>
</protein>
<evidence type="ECO:0000256" key="1">
    <source>
        <dbReference type="SAM" id="MobiDB-lite"/>
    </source>
</evidence>
<reference evidence="2" key="1">
    <citation type="submission" date="2020-05" db="UniProtKB">
        <authorList>
            <consortium name="EnsemblMetazoa"/>
        </authorList>
    </citation>
    <scope>IDENTIFICATION</scope>
    <source>
        <strain evidence="2">TTRI</strain>
    </source>
</reference>
<dbReference type="EnsemblMetazoa" id="GAUT049691-RA">
    <property type="protein sequence ID" value="GAUT049691-PA"/>
    <property type="gene ID" value="GAUT049691"/>
</dbReference>
<sequence length="101" mass="10987">MMPLIGYDADSESSEIAENSSTASDDSGRTTESTQRSNSSAASLLMAHHVQQGMPRLGDAPRQIDAGLFLNIQSSNEIEKSLECLSNAKYRHEHATNEMSE</sequence>
<accession>A0A1A9VW96</accession>
<dbReference type="Proteomes" id="UP000078200">
    <property type="component" value="Unassembled WGS sequence"/>
</dbReference>
<keyword evidence="3" id="KW-1185">Reference proteome</keyword>
<organism evidence="2 3">
    <name type="scientific">Glossina austeni</name>
    <name type="common">Savannah tsetse fly</name>
    <dbReference type="NCBI Taxonomy" id="7395"/>
    <lineage>
        <taxon>Eukaryota</taxon>
        <taxon>Metazoa</taxon>
        <taxon>Ecdysozoa</taxon>
        <taxon>Arthropoda</taxon>
        <taxon>Hexapoda</taxon>
        <taxon>Insecta</taxon>
        <taxon>Pterygota</taxon>
        <taxon>Neoptera</taxon>
        <taxon>Endopterygota</taxon>
        <taxon>Diptera</taxon>
        <taxon>Brachycera</taxon>
        <taxon>Muscomorpha</taxon>
        <taxon>Hippoboscoidea</taxon>
        <taxon>Glossinidae</taxon>
        <taxon>Glossina</taxon>
    </lineage>
</organism>
<dbReference type="VEuPathDB" id="VectorBase:GAUT049691"/>
<feature type="compositionally biased region" description="Polar residues" evidence="1">
    <location>
        <begin position="16"/>
        <end position="42"/>
    </location>
</feature>
<dbReference type="AlphaFoldDB" id="A0A1A9VW96"/>
<feature type="region of interest" description="Disordered" evidence="1">
    <location>
        <begin position="1"/>
        <end position="44"/>
    </location>
</feature>
<evidence type="ECO:0000313" key="3">
    <source>
        <dbReference type="Proteomes" id="UP000078200"/>
    </source>
</evidence>
<evidence type="ECO:0000313" key="2">
    <source>
        <dbReference type="EnsemblMetazoa" id="GAUT049691-PA"/>
    </source>
</evidence>
<name>A0A1A9VW96_GLOAU</name>